<accession>A0A368GEP1</accession>
<dbReference type="AlphaFoldDB" id="A0A368GEP1"/>
<sequence>MNAICLPYLESVSAVQLILSRRRHLLQYYRRLPNQNPRMDSNVQMAGTPIAMTSASSQEVAVAFWT</sequence>
<name>A0A368GEP1_ANCCA</name>
<proteinExistence type="predicted"/>
<evidence type="ECO:0000313" key="2">
    <source>
        <dbReference type="Proteomes" id="UP000252519"/>
    </source>
</evidence>
<reference evidence="1 2" key="1">
    <citation type="submission" date="2014-10" db="EMBL/GenBank/DDBJ databases">
        <title>Draft genome of the hookworm Ancylostoma caninum.</title>
        <authorList>
            <person name="Mitreva M."/>
        </authorList>
    </citation>
    <scope>NUCLEOTIDE SEQUENCE [LARGE SCALE GENOMIC DNA]</scope>
    <source>
        <strain evidence="1 2">Baltimore</strain>
    </source>
</reference>
<gene>
    <name evidence="1" type="ORF">ANCCAN_12788</name>
</gene>
<comment type="caution">
    <text evidence="1">The sequence shown here is derived from an EMBL/GenBank/DDBJ whole genome shotgun (WGS) entry which is preliminary data.</text>
</comment>
<dbReference type="EMBL" id="JOJR01000243">
    <property type="protein sequence ID" value="RCN41277.1"/>
    <property type="molecule type" value="Genomic_DNA"/>
</dbReference>
<keyword evidence="2" id="KW-1185">Reference proteome</keyword>
<evidence type="ECO:0000313" key="1">
    <source>
        <dbReference type="EMBL" id="RCN41277.1"/>
    </source>
</evidence>
<dbReference type="Proteomes" id="UP000252519">
    <property type="component" value="Unassembled WGS sequence"/>
</dbReference>
<organism evidence="1 2">
    <name type="scientific">Ancylostoma caninum</name>
    <name type="common">Dog hookworm</name>
    <dbReference type="NCBI Taxonomy" id="29170"/>
    <lineage>
        <taxon>Eukaryota</taxon>
        <taxon>Metazoa</taxon>
        <taxon>Ecdysozoa</taxon>
        <taxon>Nematoda</taxon>
        <taxon>Chromadorea</taxon>
        <taxon>Rhabditida</taxon>
        <taxon>Rhabditina</taxon>
        <taxon>Rhabditomorpha</taxon>
        <taxon>Strongyloidea</taxon>
        <taxon>Ancylostomatidae</taxon>
        <taxon>Ancylostomatinae</taxon>
        <taxon>Ancylostoma</taxon>
    </lineage>
</organism>
<protein>
    <submittedName>
        <fullName evidence="1">Uncharacterized protein</fullName>
    </submittedName>
</protein>